<dbReference type="Gene3D" id="3.40.190.290">
    <property type="match status" value="1"/>
</dbReference>
<evidence type="ECO:0000256" key="2">
    <source>
        <dbReference type="ARBA" id="ARBA00023015"/>
    </source>
</evidence>
<dbReference type="SUPFAM" id="SSF46785">
    <property type="entry name" value="Winged helix' DNA-binding domain"/>
    <property type="match status" value="1"/>
</dbReference>
<evidence type="ECO:0000256" key="1">
    <source>
        <dbReference type="ARBA" id="ARBA00009437"/>
    </source>
</evidence>
<keyword evidence="4" id="KW-0804">Transcription</keyword>
<dbReference type="Pfam" id="PF00126">
    <property type="entry name" value="HTH_1"/>
    <property type="match status" value="1"/>
</dbReference>
<feature type="domain" description="HTH lysR-type" evidence="5">
    <location>
        <begin position="50"/>
        <end position="107"/>
    </location>
</feature>
<dbReference type="PROSITE" id="PS50931">
    <property type="entry name" value="HTH_LYSR"/>
    <property type="match status" value="1"/>
</dbReference>
<dbReference type="Proteomes" id="UP000184327">
    <property type="component" value="Unassembled WGS sequence"/>
</dbReference>
<dbReference type="GO" id="GO:0005829">
    <property type="term" value="C:cytosol"/>
    <property type="evidence" value="ECO:0007669"/>
    <property type="project" value="TreeGrafter"/>
</dbReference>
<organism evidence="6 7">
    <name type="scientific">Lampropedia hyalina DSM 16112</name>
    <dbReference type="NCBI Taxonomy" id="1122156"/>
    <lineage>
        <taxon>Bacteria</taxon>
        <taxon>Pseudomonadati</taxon>
        <taxon>Pseudomonadota</taxon>
        <taxon>Betaproteobacteria</taxon>
        <taxon>Burkholderiales</taxon>
        <taxon>Comamonadaceae</taxon>
        <taxon>Lampropedia</taxon>
    </lineage>
</organism>
<evidence type="ECO:0000259" key="5">
    <source>
        <dbReference type="PROSITE" id="PS50931"/>
    </source>
</evidence>
<dbReference type="PANTHER" id="PTHR30419:SF2">
    <property type="entry name" value="LYSR FAMILY TRANSCRIPTIONAL REGULATOR"/>
    <property type="match status" value="1"/>
</dbReference>
<sequence length="349" mass="37569">MAGGRICEKISHSFFLKKSSTAFPDPIATAFISAPATMTDTAHRISARNLSLASLQLFVAVCEAGSIGRAAEREHIAASAVSKRLADLEREMGTPLLHRHSRGVAPTAAGEGLLHHARRILLEVERLQTDILEYDSGVRGHVRICANLSAIVQFLPEDLGSFARLHPNIKLDVQEHLSSEVLGAVQEGAVDLGICYSGAHIPPTLQSHAYHRDQLVLVVPRGHGLAGLSSIAFAQALAFDFVGLHSASSIGFLMRQAAASAGAVLRQRMQVSGLDTMCRMIDNGLGIGLMPHRAFGLMQPLGRLHAVPLQDTWALRQSRIIARDFDALPPTTRLLVAHLKECANPAVQQ</sequence>
<evidence type="ECO:0000313" key="6">
    <source>
        <dbReference type="EMBL" id="SHE96699.1"/>
    </source>
</evidence>
<dbReference type="FunFam" id="1.10.10.10:FF:000001">
    <property type="entry name" value="LysR family transcriptional regulator"/>
    <property type="match status" value="1"/>
</dbReference>
<dbReference type="STRING" id="1122156.SAMN02745117_01116"/>
<evidence type="ECO:0000256" key="4">
    <source>
        <dbReference type="ARBA" id="ARBA00023163"/>
    </source>
</evidence>
<dbReference type="Pfam" id="PF03466">
    <property type="entry name" value="LysR_substrate"/>
    <property type="match status" value="1"/>
</dbReference>
<dbReference type="AlphaFoldDB" id="A0A1M4XT79"/>
<dbReference type="GO" id="GO:0003700">
    <property type="term" value="F:DNA-binding transcription factor activity"/>
    <property type="evidence" value="ECO:0007669"/>
    <property type="project" value="InterPro"/>
</dbReference>
<keyword evidence="2" id="KW-0805">Transcription regulation</keyword>
<comment type="similarity">
    <text evidence="1">Belongs to the LysR transcriptional regulatory family.</text>
</comment>
<evidence type="ECO:0000256" key="3">
    <source>
        <dbReference type="ARBA" id="ARBA00023125"/>
    </source>
</evidence>
<proteinExistence type="inferred from homology"/>
<protein>
    <submittedName>
        <fullName evidence="6">DNA-binding transcriptional regulator, LysR family</fullName>
    </submittedName>
</protein>
<dbReference type="InterPro" id="IPR036388">
    <property type="entry name" value="WH-like_DNA-bd_sf"/>
</dbReference>
<dbReference type="InterPro" id="IPR050950">
    <property type="entry name" value="HTH-type_LysR_regulators"/>
</dbReference>
<dbReference type="InterPro" id="IPR000847">
    <property type="entry name" value="LysR_HTH_N"/>
</dbReference>
<dbReference type="SUPFAM" id="SSF53850">
    <property type="entry name" value="Periplasmic binding protein-like II"/>
    <property type="match status" value="1"/>
</dbReference>
<reference evidence="6 7" key="1">
    <citation type="submission" date="2016-11" db="EMBL/GenBank/DDBJ databases">
        <authorList>
            <person name="Jaros S."/>
            <person name="Januszkiewicz K."/>
            <person name="Wedrychowicz H."/>
        </authorList>
    </citation>
    <scope>NUCLEOTIDE SEQUENCE [LARGE SCALE GENOMIC DNA]</scope>
    <source>
        <strain evidence="6 7">DSM 16112</strain>
    </source>
</reference>
<evidence type="ECO:0000313" key="7">
    <source>
        <dbReference type="Proteomes" id="UP000184327"/>
    </source>
</evidence>
<gene>
    <name evidence="6" type="ORF">SAMN02745117_01116</name>
</gene>
<keyword evidence="7" id="KW-1185">Reference proteome</keyword>
<name>A0A1M4XT79_9BURK</name>
<dbReference type="PANTHER" id="PTHR30419">
    <property type="entry name" value="HTH-TYPE TRANSCRIPTIONAL REGULATOR YBHD"/>
    <property type="match status" value="1"/>
</dbReference>
<dbReference type="InterPro" id="IPR036390">
    <property type="entry name" value="WH_DNA-bd_sf"/>
</dbReference>
<dbReference type="GO" id="GO:0003677">
    <property type="term" value="F:DNA binding"/>
    <property type="evidence" value="ECO:0007669"/>
    <property type="project" value="UniProtKB-KW"/>
</dbReference>
<dbReference type="InterPro" id="IPR005119">
    <property type="entry name" value="LysR_subst-bd"/>
</dbReference>
<keyword evidence="3 6" id="KW-0238">DNA-binding</keyword>
<dbReference type="CDD" id="cd08421">
    <property type="entry name" value="PBP2_LTTR_like_1"/>
    <property type="match status" value="1"/>
</dbReference>
<accession>A0A1M4XT79</accession>
<dbReference type="EMBL" id="FQUZ01000010">
    <property type="protein sequence ID" value="SHE96699.1"/>
    <property type="molecule type" value="Genomic_DNA"/>
</dbReference>
<dbReference type="Gene3D" id="1.10.10.10">
    <property type="entry name" value="Winged helix-like DNA-binding domain superfamily/Winged helix DNA-binding domain"/>
    <property type="match status" value="1"/>
</dbReference>